<evidence type="ECO:0000313" key="5">
    <source>
        <dbReference type="EMBL" id="CAD7697680.1"/>
    </source>
</evidence>
<sequence length="115" mass="12261">MADMLEAGTQEILRHAVKGAEQTTESAQRSLQIVNQTKEVQAATLESLKSQGEQMRRIHGNIQNVKEGVDEAEMVLDSMVCCGCFGTKAKAKSNVKKTARCGAAGLCTSQSVCTG</sequence>
<accession>A0A8S1IR09</accession>
<dbReference type="GO" id="GO:0031201">
    <property type="term" value="C:SNARE complex"/>
    <property type="evidence" value="ECO:0007669"/>
    <property type="project" value="InterPro"/>
</dbReference>
<gene>
    <name evidence="5" type="ORF">OSTQU699_LOCUS3041</name>
</gene>
<dbReference type="PANTHER" id="PTHR19305">
    <property type="entry name" value="SYNAPTOSOMAL ASSOCIATED PROTEIN"/>
    <property type="match status" value="1"/>
</dbReference>
<keyword evidence="3" id="KW-0813">Transport</keyword>
<dbReference type="Proteomes" id="UP000708148">
    <property type="component" value="Unassembled WGS sequence"/>
</dbReference>
<dbReference type="OrthoDB" id="19261at2759"/>
<comment type="similarity">
    <text evidence="2">Belongs to the SNAP-25 family.</text>
</comment>
<evidence type="ECO:0000313" key="6">
    <source>
        <dbReference type="Proteomes" id="UP000708148"/>
    </source>
</evidence>
<dbReference type="GO" id="GO:0005886">
    <property type="term" value="C:plasma membrane"/>
    <property type="evidence" value="ECO:0007669"/>
    <property type="project" value="TreeGrafter"/>
</dbReference>
<proteinExistence type="inferred from homology"/>
<dbReference type="CDD" id="cd15861">
    <property type="entry name" value="SNARE_SNAP25N_23N_29N_SEC9N"/>
    <property type="match status" value="1"/>
</dbReference>
<comment type="subcellular location">
    <subcellularLocation>
        <location evidence="1">Membrane</location>
    </subcellularLocation>
</comment>
<dbReference type="GO" id="GO:0005484">
    <property type="term" value="F:SNAP receptor activity"/>
    <property type="evidence" value="ECO:0007669"/>
    <property type="project" value="InterPro"/>
</dbReference>
<dbReference type="EMBL" id="CAJHUC010000699">
    <property type="protein sequence ID" value="CAD7697680.1"/>
    <property type="molecule type" value="Genomic_DNA"/>
</dbReference>
<keyword evidence="4" id="KW-0472">Membrane</keyword>
<keyword evidence="6" id="KW-1185">Reference proteome</keyword>
<dbReference type="Pfam" id="PF12352">
    <property type="entry name" value="V-SNARE_C"/>
    <property type="match status" value="1"/>
</dbReference>
<evidence type="ECO:0000256" key="4">
    <source>
        <dbReference type="ARBA" id="ARBA00023136"/>
    </source>
</evidence>
<dbReference type="PANTHER" id="PTHR19305:SF9">
    <property type="entry name" value="SYNAPTOSOMAL-ASSOCIATED PROTEIN 29"/>
    <property type="match status" value="1"/>
</dbReference>
<dbReference type="InterPro" id="IPR044766">
    <property type="entry name" value="NPSN/SNAP25-like_N_SNARE"/>
</dbReference>
<dbReference type="AlphaFoldDB" id="A0A8S1IR09"/>
<organism evidence="5 6">
    <name type="scientific">Ostreobium quekettii</name>
    <dbReference type="NCBI Taxonomy" id="121088"/>
    <lineage>
        <taxon>Eukaryota</taxon>
        <taxon>Viridiplantae</taxon>
        <taxon>Chlorophyta</taxon>
        <taxon>core chlorophytes</taxon>
        <taxon>Ulvophyceae</taxon>
        <taxon>TCBD clade</taxon>
        <taxon>Bryopsidales</taxon>
        <taxon>Ostreobineae</taxon>
        <taxon>Ostreobiaceae</taxon>
        <taxon>Ostreobium</taxon>
    </lineage>
</organism>
<evidence type="ECO:0000256" key="3">
    <source>
        <dbReference type="ARBA" id="ARBA00022448"/>
    </source>
</evidence>
<reference evidence="5" key="1">
    <citation type="submission" date="2020-12" db="EMBL/GenBank/DDBJ databases">
        <authorList>
            <person name="Iha C."/>
        </authorList>
    </citation>
    <scope>NUCLEOTIDE SEQUENCE</scope>
</reference>
<dbReference type="SUPFAM" id="SSF58038">
    <property type="entry name" value="SNARE fusion complex"/>
    <property type="match status" value="1"/>
</dbReference>
<evidence type="ECO:0000256" key="2">
    <source>
        <dbReference type="ARBA" id="ARBA00009480"/>
    </source>
</evidence>
<dbReference type="Gene3D" id="1.20.5.110">
    <property type="match status" value="1"/>
</dbReference>
<evidence type="ECO:0000256" key="1">
    <source>
        <dbReference type="ARBA" id="ARBA00004370"/>
    </source>
</evidence>
<protein>
    <submittedName>
        <fullName evidence="5">Uncharacterized protein</fullName>
    </submittedName>
</protein>
<comment type="caution">
    <text evidence="5">The sequence shown here is derived from an EMBL/GenBank/DDBJ whole genome shotgun (WGS) entry which is preliminary data.</text>
</comment>
<name>A0A8S1IR09_9CHLO</name>